<proteinExistence type="predicted"/>
<feature type="chain" id="PRO_5035329079" evidence="1">
    <location>
        <begin position="25"/>
        <end position="275"/>
    </location>
</feature>
<dbReference type="OrthoDB" id="6372919at2759"/>
<dbReference type="Proteomes" id="UP000789390">
    <property type="component" value="Unassembled WGS sequence"/>
</dbReference>
<feature type="signal peptide" evidence="1">
    <location>
        <begin position="1"/>
        <end position="24"/>
    </location>
</feature>
<reference evidence="2" key="1">
    <citation type="submission" date="2021-11" db="EMBL/GenBank/DDBJ databases">
        <authorList>
            <person name="Schell T."/>
        </authorList>
    </citation>
    <scope>NUCLEOTIDE SEQUENCE</scope>
    <source>
        <strain evidence="2">M5</strain>
    </source>
</reference>
<organism evidence="2 3">
    <name type="scientific">Daphnia galeata</name>
    <dbReference type="NCBI Taxonomy" id="27404"/>
    <lineage>
        <taxon>Eukaryota</taxon>
        <taxon>Metazoa</taxon>
        <taxon>Ecdysozoa</taxon>
        <taxon>Arthropoda</taxon>
        <taxon>Crustacea</taxon>
        <taxon>Branchiopoda</taxon>
        <taxon>Diplostraca</taxon>
        <taxon>Cladocera</taxon>
        <taxon>Anomopoda</taxon>
        <taxon>Daphniidae</taxon>
        <taxon>Daphnia</taxon>
    </lineage>
</organism>
<comment type="caution">
    <text evidence="2">The sequence shown here is derived from an EMBL/GenBank/DDBJ whole genome shotgun (WGS) entry which is preliminary data.</text>
</comment>
<keyword evidence="1" id="KW-0732">Signal</keyword>
<name>A0A8J2RXE4_9CRUS</name>
<sequence>MRIYSHIVLVGAVVLLAHFKGSDSYTLNRNVVDADDSLEATTDHSLEATTDDSLETTTDNLLDSTEHINQTSTEDNSMEAGKRLVKRNVLPAVAIHDYDDYYHDYSIETTTVDDVSLEDILNQQQSTVATTPAVQTTTPDDDIYDDLVNSTEDLLDTHNDTSLENSNENVNNNVGAAVTTTLPSLSILSHLPVIGVFSHPASDDLYLVKQYLGDYYFWEMDDDFARNYFSQTVKDTTKFDFFDSPIKVDAVQFTQFTPVRSLPADRLQVPSTAAF</sequence>
<evidence type="ECO:0000313" key="3">
    <source>
        <dbReference type="Proteomes" id="UP000789390"/>
    </source>
</evidence>
<evidence type="ECO:0000256" key="1">
    <source>
        <dbReference type="SAM" id="SignalP"/>
    </source>
</evidence>
<dbReference type="AlphaFoldDB" id="A0A8J2RXE4"/>
<protein>
    <submittedName>
        <fullName evidence="2">Uncharacterized protein</fullName>
    </submittedName>
</protein>
<accession>A0A8J2RXE4</accession>
<keyword evidence="3" id="KW-1185">Reference proteome</keyword>
<gene>
    <name evidence="2" type="ORF">DGAL_LOCUS10929</name>
</gene>
<dbReference type="EMBL" id="CAKKLH010000277">
    <property type="protein sequence ID" value="CAH0107609.1"/>
    <property type="molecule type" value="Genomic_DNA"/>
</dbReference>
<evidence type="ECO:0000313" key="2">
    <source>
        <dbReference type="EMBL" id="CAH0107609.1"/>
    </source>
</evidence>